<evidence type="ECO:0000256" key="7">
    <source>
        <dbReference type="ARBA" id="ARBA00022827"/>
    </source>
</evidence>
<protein>
    <recommendedName>
        <fullName evidence="3 11">FAD:protein FMN transferase</fullName>
        <ecNumber evidence="2 11">2.7.1.180</ecNumber>
    </recommendedName>
    <alternativeName>
        <fullName evidence="9 11">Flavin transferase</fullName>
    </alternativeName>
</protein>
<accession>A0ABW4Y2L4</accession>
<keyword evidence="7 11" id="KW-0274">FAD</keyword>
<dbReference type="RefSeq" id="WP_379832066.1">
    <property type="nucleotide sequence ID" value="NZ_JBHUHU010000005.1"/>
</dbReference>
<evidence type="ECO:0000313" key="12">
    <source>
        <dbReference type="EMBL" id="MFD2101492.1"/>
    </source>
</evidence>
<evidence type="ECO:0000256" key="4">
    <source>
        <dbReference type="ARBA" id="ARBA00022630"/>
    </source>
</evidence>
<reference evidence="13" key="1">
    <citation type="journal article" date="2019" name="Int. J. Syst. Evol. Microbiol.">
        <title>The Global Catalogue of Microorganisms (GCM) 10K type strain sequencing project: providing services to taxonomists for standard genome sequencing and annotation.</title>
        <authorList>
            <consortium name="The Broad Institute Genomics Platform"/>
            <consortium name="The Broad Institute Genome Sequencing Center for Infectious Disease"/>
            <person name="Wu L."/>
            <person name="Ma J."/>
        </authorList>
    </citation>
    <scope>NUCLEOTIDE SEQUENCE [LARGE SCALE GENOMIC DNA]</scope>
    <source>
        <strain evidence="13">JCM 3389</strain>
    </source>
</reference>
<dbReference type="InterPro" id="IPR003374">
    <property type="entry name" value="ApbE-like_sf"/>
</dbReference>
<dbReference type="PIRSF" id="PIRSF006268">
    <property type="entry name" value="ApbE"/>
    <property type="match status" value="1"/>
</dbReference>
<dbReference type="GO" id="GO:0016740">
    <property type="term" value="F:transferase activity"/>
    <property type="evidence" value="ECO:0007669"/>
    <property type="project" value="UniProtKB-KW"/>
</dbReference>
<sequence length="338" mass="37861">MLRLTLFVLCTLTNTSGLSGQDLEQYSFSRPAMGTQLNIILYTTTAHKANEVAQAVFERVDHLNSVFSDYDPESEVNLLCQKSQSNTWVQVSDDLFDLLHLSKKISKSTQGSFDVTLGKYTRLWRQSRKEKKLPSVDKLIDRKAFGYQNIRLRAKDKSVKIKNPEILIDFGGIAKGYTAQQLLMLLKQNHIQQALVDFGGDITTSAAPPNKTGWHIEVNYSEGEGEVSEILSVQDLSVATSGDRYQKIKANDNTYSHIIDPTTGLGITKPVQVTVIAKSGALADSYATAFNVMGLERIKKFLRKPKNQNVHTLVSYVENNILKVWKSPKFDTFKAAHQ</sequence>
<comment type="catalytic activity">
    <reaction evidence="10 11">
        <text>L-threonyl-[protein] + FAD = FMN-L-threonyl-[protein] + AMP + H(+)</text>
        <dbReference type="Rhea" id="RHEA:36847"/>
        <dbReference type="Rhea" id="RHEA-COMP:11060"/>
        <dbReference type="Rhea" id="RHEA-COMP:11061"/>
        <dbReference type="ChEBI" id="CHEBI:15378"/>
        <dbReference type="ChEBI" id="CHEBI:30013"/>
        <dbReference type="ChEBI" id="CHEBI:57692"/>
        <dbReference type="ChEBI" id="CHEBI:74257"/>
        <dbReference type="ChEBI" id="CHEBI:456215"/>
        <dbReference type="EC" id="2.7.1.180"/>
    </reaction>
</comment>
<dbReference type="PANTHER" id="PTHR30040:SF2">
    <property type="entry name" value="FAD:PROTEIN FMN TRANSFERASE"/>
    <property type="match status" value="1"/>
</dbReference>
<evidence type="ECO:0000256" key="9">
    <source>
        <dbReference type="ARBA" id="ARBA00031306"/>
    </source>
</evidence>
<dbReference type="SUPFAM" id="SSF143631">
    <property type="entry name" value="ApbE-like"/>
    <property type="match status" value="1"/>
</dbReference>
<comment type="cofactor">
    <cofactor evidence="1">
        <name>Mg(2+)</name>
        <dbReference type="ChEBI" id="CHEBI:18420"/>
    </cofactor>
</comment>
<evidence type="ECO:0000256" key="2">
    <source>
        <dbReference type="ARBA" id="ARBA00011955"/>
    </source>
</evidence>
<comment type="caution">
    <text evidence="12">The sequence shown here is derived from an EMBL/GenBank/DDBJ whole genome shotgun (WGS) entry which is preliminary data.</text>
</comment>
<evidence type="ECO:0000256" key="10">
    <source>
        <dbReference type="ARBA" id="ARBA00048540"/>
    </source>
</evidence>
<organism evidence="12 13">
    <name type="scientific">Flagellimonas iocasae</name>
    <dbReference type="NCBI Taxonomy" id="2055905"/>
    <lineage>
        <taxon>Bacteria</taxon>
        <taxon>Pseudomonadati</taxon>
        <taxon>Bacteroidota</taxon>
        <taxon>Flavobacteriia</taxon>
        <taxon>Flavobacteriales</taxon>
        <taxon>Flavobacteriaceae</taxon>
        <taxon>Flagellimonas</taxon>
    </lineage>
</organism>
<keyword evidence="5 11" id="KW-0808">Transferase</keyword>
<dbReference type="EMBL" id="JBHUHU010000005">
    <property type="protein sequence ID" value="MFD2101492.1"/>
    <property type="molecule type" value="Genomic_DNA"/>
</dbReference>
<evidence type="ECO:0000256" key="5">
    <source>
        <dbReference type="ARBA" id="ARBA00022679"/>
    </source>
</evidence>
<dbReference type="PANTHER" id="PTHR30040">
    <property type="entry name" value="THIAMINE BIOSYNTHESIS LIPOPROTEIN APBE"/>
    <property type="match status" value="1"/>
</dbReference>
<evidence type="ECO:0000256" key="3">
    <source>
        <dbReference type="ARBA" id="ARBA00016337"/>
    </source>
</evidence>
<dbReference type="Proteomes" id="UP001597342">
    <property type="component" value="Unassembled WGS sequence"/>
</dbReference>
<comment type="similarity">
    <text evidence="11">Belongs to the ApbE family.</text>
</comment>
<dbReference type="EC" id="2.7.1.180" evidence="2 11"/>
<gene>
    <name evidence="12" type="ORF">ACFSJE_17010</name>
</gene>
<name>A0ABW4Y2L4_9FLAO</name>
<dbReference type="Gene3D" id="3.10.520.10">
    <property type="entry name" value="ApbE-like domains"/>
    <property type="match status" value="1"/>
</dbReference>
<evidence type="ECO:0000256" key="1">
    <source>
        <dbReference type="ARBA" id="ARBA00001946"/>
    </source>
</evidence>
<keyword evidence="13" id="KW-1185">Reference proteome</keyword>
<proteinExistence type="inferred from homology"/>
<keyword evidence="4 11" id="KW-0285">Flavoprotein</keyword>
<evidence type="ECO:0000256" key="8">
    <source>
        <dbReference type="ARBA" id="ARBA00022842"/>
    </source>
</evidence>
<evidence type="ECO:0000256" key="6">
    <source>
        <dbReference type="ARBA" id="ARBA00022723"/>
    </source>
</evidence>
<evidence type="ECO:0000313" key="13">
    <source>
        <dbReference type="Proteomes" id="UP001597342"/>
    </source>
</evidence>
<keyword evidence="8 11" id="KW-0460">Magnesium</keyword>
<dbReference type="InterPro" id="IPR024932">
    <property type="entry name" value="ApbE"/>
</dbReference>
<keyword evidence="6 11" id="KW-0479">Metal-binding</keyword>
<evidence type="ECO:0000256" key="11">
    <source>
        <dbReference type="PIRNR" id="PIRNR006268"/>
    </source>
</evidence>
<dbReference type="Pfam" id="PF02424">
    <property type="entry name" value="ApbE"/>
    <property type="match status" value="1"/>
</dbReference>